<evidence type="ECO:0000313" key="3">
    <source>
        <dbReference type="EMBL" id="GAF91583.1"/>
    </source>
</evidence>
<dbReference type="InterPro" id="IPR056098">
    <property type="entry name" value="Acb2/Tad1_hairpin"/>
</dbReference>
<reference evidence="3" key="1">
    <citation type="journal article" date="2014" name="Front. Microbiol.">
        <title>High frequency of phylogenetically diverse reductive dehalogenase-homologous genes in deep subseafloor sedimentary metagenomes.</title>
        <authorList>
            <person name="Kawai M."/>
            <person name="Futagami T."/>
            <person name="Toyoda A."/>
            <person name="Takaki Y."/>
            <person name="Nishi S."/>
            <person name="Hori S."/>
            <person name="Arai W."/>
            <person name="Tsubouchi T."/>
            <person name="Morono Y."/>
            <person name="Uchiyama I."/>
            <person name="Ito T."/>
            <person name="Fujiyama A."/>
            <person name="Inagaki F."/>
            <person name="Takami H."/>
        </authorList>
    </citation>
    <scope>NUCLEOTIDE SEQUENCE</scope>
    <source>
        <strain evidence="3">Expedition CK06-06</strain>
    </source>
</reference>
<dbReference type="Pfam" id="PF24729">
    <property type="entry name" value="Acb2_Tad1_hairpin"/>
    <property type="match status" value="1"/>
</dbReference>
<evidence type="ECO:0000259" key="2">
    <source>
        <dbReference type="Pfam" id="PF24729"/>
    </source>
</evidence>
<evidence type="ECO:0000256" key="1">
    <source>
        <dbReference type="ARBA" id="ARBA00022741"/>
    </source>
</evidence>
<sequence>SESFYTLAMKIDQLCPDGREKSVAFTHLETAKFWASAAVARDPETR</sequence>
<dbReference type="GO" id="GO:0000166">
    <property type="term" value="F:nucleotide binding"/>
    <property type="evidence" value="ECO:0007669"/>
    <property type="project" value="UniProtKB-KW"/>
</dbReference>
<feature type="domain" description="Acb2/Tad1 hairpin" evidence="2">
    <location>
        <begin position="6"/>
        <end position="40"/>
    </location>
</feature>
<comment type="caution">
    <text evidence="3">The sequence shown here is derived from an EMBL/GenBank/DDBJ whole genome shotgun (WGS) entry which is preliminary data.</text>
</comment>
<accession>X0TDJ0</accession>
<protein>
    <recommendedName>
        <fullName evidence="2">Acb2/Tad1 hairpin domain-containing protein</fullName>
    </recommendedName>
</protein>
<dbReference type="EMBL" id="BARS01018177">
    <property type="protein sequence ID" value="GAF91583.1"/>
    <property type="molecule type" value="Genomic_DNA"/>
</dbReference>
<organism evidence="3">
    <name type="scientific">marine sediment metagenome</name>
    <dbReference type="NCBI Taxonomy" id="412755"/>
    <lineage>
        <taxon>unclassified sequences</taxon>
        <taxon>metagenomes</taxon>
        <taxon>ecological metagenomes</taxon>
    </lineage>
</organism>
<name>X0TDJ0_9ZZZZ</name>
<dbReference type="AlphaFoldDB" id="X0TDJ0"/>
<gene>
    <name evidence="3" type="ORF">S01H1_29619</name>
</gene>
<keyword evidence="1" id="KW-0547">Nucleotide-binding</keyword>
<feature type="non-terminal residue" evidence="3">
    <location>
        <position position="1"/>
    </location>
</feature>
<proteinExistence type="predicted"/>